<dbReference type="InterPro" id="IPR025958">
    <property type="entry name" value="SID1_TM_fam"/>
</dbReference>
<evidence type="ECO:0000256" key="8">
    <source>
        <dbReference type="SAM" id="MobiDB-lite"/>
    </source>
</evidence>
<accession>T1IHA9</accession>
<dbReference type="HOGENOM" id="CLU_357018_0_0_1"/>
<feature type="region of interest" description="Disordered" evidence="8">
    <location>
        <begin position="359"/>
        <end position="388"/>
    </location>
</feature>
<evidence type="ECO:0000313" key="11">
    <source>
        <dbReference type="Proteomes" id="UP000014500"/>
    </source>
</evidence>
<proteinExistence type="inferred from homology"/>
<keyword evidence="7" id="KW-0325">Glycoprotein</keyword>
<keyword evidence="3 9" id="KW-0812">Transmembrane</keyword>
<dbReference type="EnsemblMetazoa" id="SMAR000219-RA">
    <property type="protein sequence ID" value="SMAR000219-PA"/>
    <property type="gene ID" value="SMAR000219"/>
</dbReference>
<reference evidence="11" key="1">
    <citation type="submission" date="2011-05" db="EMBL/GenBank/DDBJ databases">
        <authorList>
            <person name="Richards S.R."/>
            <person name="Qu J."/>
            <person name="Jiang H."/>
            <person name="Jhangiani S.N."/>
            <person name="Agravi P."/>
            <person name="Goodspeed R."/>
            <person name="Gross S."/>
            <person name="Mandapat C."/>
            <person name="Jackson L."/>
            <person name="Mathew T."/>
            <person name="Pu L."/>
            <person name="Thornton R."/>
            <person name="Saada N."/>
            <person name="Wilczek-Boney K.B."/>
            <person name="Lee S."/>
            <person name="Kovar C."/>
            <person name="Wu Y."/>
            <person name="Scherer S.E."/>
            <person name="Worley K.C."/>
            <person name="Muzny D.M."/>
            <person name="Gibbs R."/>
        </authorList>
    </citation>
    <scope>NUCLEOTIDE SEQUENCE</scope>
    <source>
        <strain evidence="11">Brora</strain>
    </source>
</reference>
<comment type="subcellular location">
    <subcellularLocation>
        <location evidence="1">Membrane</location>
        <topology evidence="1">Multi-pass membrane protein</topology>
    </subcellularLocation>
</comment>
<keyword evidence="5 9" id="KW-1133">Transmembrane helix</keyword>
<feature type="transmembrane region" description="Helical" evidence="9">
    <location>
        <begin position="6"/>
        <end position="23"/>
    </location>
</feature>
<feature type="transmembrane region" description="Helical" evidence="9">
    <location>
        <begin position="639"/>
        <end position="657"/>
    </location>
</feature>
<feature type="transmembrane region" description="Helical" evidence="9">
    <location>
        <begin position="495"/>
        <end position="516"/>
    </location>
</feature>
<evidence type="ECO:0000256" key="5">
    <source>
        <dbReference type="ARBA" id="ARBA00022989"/>
    </source>
</evidence>
<dbReference type="Pfam" id="PF13965">
    <property type="entry name" value="SID-1_RNA_chan"/>
    <property type="match status" value="2"/>
</dbReference>
<evidence type="ECO:0000313" key="10">
    <source>
        <dbReference type="EnsemblMetazoa" id="SMAR000219-PA"/>
    </source>
</evidence>
<evidence type="ECO:0000256" key="9">
    <source>
        <dbReference type="SAM" id="Phobius"/>
    </source>
</evidence>
<evidence type="ECO:0000256" key="7">
    <source>
        <dbReference type="ARBA" id="ARBA00023180"/>
    </source>
</evidence>
<protein>
    <submittedName>
        <fullName evidence="10">Uncharacterized protein</fullName>
    </submittedName>
</protein>
<dbReference type="GO" id="GO:0003725">
    <property type="term" value="F:double-stranded RNA binding"/>
    <property type="evidence" value="ECO:0007669"/>
    <property type="project" value="TreeGrafter"/>
</dbReference>
<evidence type="ECO:0000256" key="2">
    <source>
        <dbReference type="ARBA" id="ARBA00006618"/>
    </source>
</evidence>
<feature type="transmembrane region" description="Helical" evidence="9">
    <location>
        <begin position="720"/>
        <end position="738"/>
    </location>
</feature>
<name>T1IHA9_STRMM</name>
<evidence type="ECO:0000256" key="1">
    <source>
        <dbReference type="ARBA" id="ARBA00004141"/>
    </source>
</evidence>
<sequence>MHNTIMLMFYVTTQILICIIHFVNSDSIFNNSYNLSIVELRTDHNMTNAEQGTQGIGYNFQLSGNKSTSTLKYNYTVGKKLEDRKPIQVFVSSLDATAEKPVLFGIRQQLGITSWQIPLEVHNKLSTHKYKTAGRTLCPIWNYGTNYSEIQNIILHVSTDSTKMTKVSVALIQQTRFFLRMNEETSFSATPSNSKYFEGVVPDNMDYIRLTLFSENNHCAVISIQPVLCPVHDLEYSVKFVGDHLTMTRKSAGSDFTDRKFYVVVVVLSNDLQCKDDEEAVESTENIVGRKKSFKLKMEEVLSLKKILIAIFVLPALVLCLCIFTCVIHYLWKKPLESQEEDSSDEVYHISVHYETETSDTTPEYINTPDSISTDMSPTTSSSDGRRIKKKKHSFHQDEIDNIHVFVDEIGETENEFKQRLLLMKKSSGNLDVCYYNNLCMHQWGIVSDLNHLISNILYVIVGFTFICIILIRYYRCQSTDCKHNKNVAHFEPWVFSGMGIGLIGEGIMSSCYHICPNKSNFLFDTSFMYLLAALCMVKTYHFRRPAMGMNLGVNLVLDFVLFSSHYWMFFVNYTHLYQERTEISALYGLVMQPDGFATHLLGVFIGNLIMYITYYLIMKAKSSDTCCLSSKIFRHFTVYYATLALTCWIPAMYYFVLRATTKWNVSPAESRAINQPCIFLGFYDAHDVWHFLSAGGLFFSFLMIVTMDDDIINMPKKKIASLFMVVLSSIWSIFHHFGAN</sequence>
<dbReference type="GO" id="GO:0051033">
    <property type="term" value="F:RNA transmembrane transporter activity"/>
    <property type="evidence" value="ECO:0007669"/>
    <property type="project" value="TreeGrafter"/>
</dbReference>
<feature type="transmembrane region" description="Helical" evidence="9">
    <location>
        <begin position="522"/>
        <end position="541"/>
    </location>
</feature>
<dbReference type="GO" id="GO:0005764">
    <property type="term" value="C:lysosome"/>
    <property type="evidence" value="ECO:0007669"/>
    <property type="project" value="TreeGrafter"/>
</dbReference>
<evidence type="ECO:0000256" key="6">
    <source>
        <dbReference type="ARBA" id="ARBA00023136"/>
    </source>
</evidence>
<dbReference type="STRING" id="126957.T1IHA9"/>
<reference evidence="10" key="2">
    <citation type="submission" date="2015-02" db="UniProtKB">
        <authorList>
            <consortium name="EnsemblMetazoa"/>
        </authorList>
    </citation>
    <scope>IDENTIFICATION</scope>
</reference>
<dbReference type="EMBL" id="JH429822">
    <property type="status" value="NOT_ANNOTATED_CDS"/>
    <property type="molecule type" value="Genomic_DNA"/>
</dbReference>
<evidence type="ECO:0000256" key="4">
    <source>
        <dbReference type="ARBA" id="ARBA00022729"/>
    </source>
</evidence>
<keyword evidence="6 9" id="KW-0472">Membrane</keyword>
<feature type="transmembrane region" description="Helical" evidence="9">
    <location>
        <begin position="597"/>
        <end position="618"/>
    </location>
</feature>
<feature type="compositionally biased region" description="Low complexity" evidence="8">
    <location>
        <begin position="368"/>
        <end position="383"/>
    </location>
</feature>
<feature type="transmembrane region" description="Helical" evidence="9">
    <location>
        <begin position="457"/>
        <end position="475"/>
    </location>
</feature>
<dbReference type="PANTHER" id="PTHR12185">
    <property type="entry name" value="SID1 TRANSMEMBRANE FAMILY MEMEBER"/>
    <property type="match status" value="1"/>
</dbReference>
<dbReference type="AlphaFoldDB" id="T1IHA9"/>
<dbReference type="Proteomes" id="UP000014500">
    <property type="component" value="Unassembled WGS sequence"/>
</dbReference>
<keyword evidence="4" id="KW-0732">Signal</keyword>
<dbReference type="PANTHER" id="PTHR12185:SF1">
    <property type="entry name" value="SYSTEMIC RNA INTERFERENCE DEFECTIVE PROTEIN 1"/>
    <property type="match status" value="1"/>
</dbReference>
<comment type="similarity">
    <text evidence="2">Belongs to the SID1 family.</text>
</comment>
<feature type="transmembrane region" description="Helical" evidence="9">
    <location>
        <begin position="553"/>
        <end position="577"/>
    </location>
</feature>
<dbReference type="PhylomeDB" id="T1IHA9"/>
<keyword evidence="11" id="KW-1185">Reference proteome</keyword>
<organism evidence="10 11">
    <name type="scientific">Strigamia maritima</name>
    <name type="common">European centipede</name>
    <name type="synonym">Geophilus maritimus</name>
    <dbReference type="NCBI Taxonomy" id="126957"/>
    <lineage>
        <taxon>Eukaryota</taxon>
        <taxon>Metazoa</taxon>
        <taxon>Ecdysozoa</taxon>
        <taxon>Arthropoda</taxon>
        <taxon>Myriapoda</taxon>
        <taxon>Chilopoda</taxon>
        <taxon>Pleurostigmophora</taxon>
        <taxon>Geophilomorpha</taxon>
        <taxon>Linotaeniidae</taxon>
        <taxon>Strigamia</taxon>
    </lineage>
</organism>
<feature type="transmembrane region" description="Helical" evidence="9">
    <location>
        <begin position="307"/>
        <end position="332"/>
    </location>
</feature>
<evidence type="ECO:0000256" key="3">
    <source>
        <dbReference type="ARBA" id="ARBA00022692"/>
    </source>
</evidence>
<dbReference type="eggNOG" id="ENOG502QUXZ">
    <property type="taxonomic scope" value="Eukaryota"/>
</dbReference>
<dbReference type="GO" id="GO:0005886">
    <property type="term" value="C:plasma membrane"/>
    <property type="evidence" value="ECO:0007669"/>
    <property type="project" value="TreeGrafter"/>
</dbReference>
<feature type="transmembrane region" description="Helical" evidence="9">
    <location>
        <begin position="689"/>
        <end position="708"/>
    </location>
</feature>